<feature type="domain" description="ABC transmembrane type-1" evidence="8">
    <location>
        <begin position="75"/>
        <end position="272"/>
    </location>
</feature>
<dbReference type="Proteomes" id="UP001500866">
    <property type="component" value="Unassembled WGS sequence"/>
</dbReference>
<dbReference type="PANTHER" id="PTHR30465">
    <property type="entry name" value="INNER MEMBRANE ABC TRANSPORTER"/>
    <property type="match status" value="1"/>
</dbReference>
<evidence type="ECO:0000256" key="2">
    <source>
        <dbReference type="ARBA" id="ARBA00022448"/>
    </source>
</evidence>
<dbReference type="InterPro" id="IPR035906">
    <property type="entry name" value="MetI-like_sf"/>
</dbReference>
<dbReference type="Gene3D" id="1.10.3720.10">
    <property type="entry name" value="MetI-like"/>
    <property type="match status" value="1"/>
</dbReference>
<dbReference type="Pfam" id="PF00528">
    <property type="entry name" value="BPD_transp_1"/>
    <property type="match status" value="1"/>
</dbReference>
<dbReference type="RefSeq" id="WP_343813381.1">
    <property type="nucleotide sequence ID" value="NZ_BAAADS010000016.1"/>
</dbReference>
<reference evidence="9 10" key="1">
    <citation type="journal article" date="2019" name="Int. J. Syst. Evol. Microbiol.">
        <title>The Global Catalogue of Microorganisms (GCM) 10K type strain sequencing project: providing services to taxonomists for standard genome sequencing and annotation.</title>
        <authorList>
            <consortium name="The Broad Institute Genomics Platform"/>
            <consortium name="The Broad Institute Genome Sequencing Center for Infectious Disease"/>
            <person name="Wu L."/>
            <person name="Ma J."/>
        </authorList>
    </citation>
    <scope>NUCLEOTIDE SEQUENCE [LARGE SCALE GENOMIC DNA]</scope>
    <source>
        <strain evidence="9 10">JCM 15395</strain>
    </source>
</reference>
<evidence type="ECO:0000256" key="3">
    <source>
        <dbReference type="ARBA" id="ARBA00022475"/>
    </source>
</evidence>
<comment type="similarity">
    <text evidence="7">Belongs to the binding-protein-dependent transport system permease family.</text>
</comment>
<dbReference type="PROSITE" id="PS50928">
    <property type="entry name" value="ABC_TM1"/>
    <property type="match status" value="1"/>
</dbReference>
<proteinExistence type="inferred from homology"/>
<sequence length="287" mass="32817">MGNFTYRLGVRFVLSIIGIFLIGSLPALFNGIHLDFGSYFNQLASILPEIIRPWEWTYTAGEFDRSLFPKILDPWAYSMTLLLGSFFIAFLVAMVFAYVTLLLPRKLIDGIKFVLFSLESLPDVLVIAMFQIAVIWLYQKTGVLMFYIAEYGDHQPYILPIIALSILPTIFMYRIFILDLEDESEQPYVELAKAKGLKQYTVLLKHILRNAVMGIFLHSKFILWITLSNLLVVEYIFGISGLIQFMLSLPTPQIFTIGILLFFVPIFITMAIGQFIIEKIAAQKVVL</sequence>
<comment type="subcellular location">
    <subcellularLocation>
        <location evidence="1 7">Cell membrane</location>
        <topology evidence="1 7">Multi-pass membrane protein</topology>
    </subcellularLocation>
</comment>
<evidence type="ECO:0000256" key="7">
    <source>
        <dbReference type="RuleBase" id="RU363032"/>
    </source>
</evidence>
<feature type="transmembrane region" description="Helical" evidence="7">
    <location>
        <begin position="157"/>
        <end position="176"/>
    </location>
</feature>
<dbReference type="CDD" id="cd06261">
    <property type="entry name" value="TM_PBP2"/>
    <property type="match status" value="1"/>
</dbReference>
<evidence type="ECO:0000256" key="1">
    <source>
        <dbReference type="ARBA" id="ARBA00004651"/>
    </source>
</evidence>
<feature type="transmembrane region" description="Helical" evidence="7">
    <location>
        <begin position="253"/>
        <end position="277"/>
    </location>
</feature>
<keyword evidence="10" id="KW-1185">Reference proteome</keyword>
<evidence type="ECO:0000313" key="9">
    <source>
        <dbReference type="EMBL" id="GAA0606079.1"/>
    </source>
</evidence>
<keyword evidence="3" id="KW-1003">Cell membrane</keyword>
<dbReference type="EMBL" id="BAAADS010000016">
    <property type="protein sequence ID" value="GAA0606079.1"/>
    <property type="molecule type" value="Genomic_DNA"/>
</dbReference>
<dbReference type="InterPro" id="IPR000515">
    <property type="entry name" value="MetI-like"/>
</dbReference>
<keyword evidence="5 7" id="KW-1133">Transmembrane helix</keyword>
<keyword evidence="6 7" id="KW-0472">Membrane</keyword>
<evidence type="ECO:0000313" key="10">
    <source>
        <dbReference type="Proteomes" id="UP001500866"/>
    </source>
</evidence>
<dbReference type="PANTHER" id="PTHR30465:SF44">
    <property type="entry name" value="ABC-TYPE DIPEPTIDE_OLIGOPEPTIDE TRANSPORT SYSTEM, PERMEASE COMPONENT"/>
    <property type="match status" value="1"/>
</dbReference>
<accession>A0ABN1G8G5</accession>
<name>A0ABN1G8G5_9BACI</name>
<feature type="transmembrane region" description="Helical" evidence="7">
    <location>
        <begin position="12"/>
        <end position="32"/>
    </location>
</feature>
<organism evidence="9 10">
    <name type="scientific">Virgibacillus siamensis</name>
    <dbReference type="NCBI Taxonomy" id="480071"/>
    <lineage>
        <taxon>Bacteria</taxon>
        <taxon>Bacillati</taxon>
        <taxon>Bacillota</taxon>
        <taxon>Bacilli</taxon>
        <taxon>Bacillales</taxon>
        <taxon>Bacillaceae</taxon>
        <taxon>Virgibacillus</taxon>
    </lineage>
</organism>
<keyword evidence="2 7" id="KW-0813">Transport</keyword>
<feature type="transmembrane region" description="Helical" evidence="7">
    <location>
        <begin position="75"/>
        <end position="101"/>
    </location>
</feature>
<evidence type="ECO:0000256" key="5">
    <source>
        <dbReference type="ARBA" id="ARBA00022989"/>
    </source>
</evidence>
<gene>
    <name evidence="9" type="ORF">GCM10009001_24170</name>
</gene>
<feature type="transmembrane region" description="Helical" evidence="7">
    <location>
        <begin position="221"/>
        <end position="247"/>
    </location>
</feature>
<evidence type="ECO:0000259" key="8">
    <source>
        <dbReference type="PROSITE" id="PS50928"/>
    </source>
</evidence>
<evidence type="ECO:0000256" key="4">
    <source>
        <dbReference type="ARBA" id="ARBA00022692"/>
    </source>
</evidence>
<comment type="caution">
    <text evidence="9">The sequence shown here is derived from an EMBL/GenBank/DDBJ whole genome shotgun (WGS) entry which is preliminary data.</text>
</comment>
<keyword evidence="4 7" id="KW-0812">Transmembrane</keyword>
<feature type="transmembrane region" description="Helical" evidence="7">
    <location>
        <begin position="113"/>
        <end position="137"/>
    </location>
</feature>
<evidence type="ECO:0000256" key="6">
    <source>
        <dbReference type="ARBA" id="ARBA00023136"/>
    </source>
</evidence>
<dbReference type="SUPFAM" id="SSF161098">
    <property type="entry name" value="MetI-like"/>
    <property type="match status" value="1"/>
</dbReference>
<protein>
    <submittedName>
        <fullName evidence="9">ABC transporter permease subunit</fullName>
    </submittedName>
</protein>